<evidence type="ECO:0000313" key="3">
    <source>
        <dbReference type="Proteomes" id="UP000078240"/>
    </source>
</evidence>
<dbReference type="InterPro" id="IPR036291">
    <property type="entry name" value="NAD(P)-bd_dom_sf"/>
</dbReference>
<organism evidence="2 3">
    <name type="scientific">Purpureocillium lilacinum</name>
    <name type="common">Paecilomyces lilacinus</name>
    <dbReference type="NCBI Taxonomy" id="33203"/>
    <lineage>
        <taxon>Eukaryota</taxon>
        <taxon>Fungi</taxon>
        <taxon>Dikarya</taxon>
        <taxon>Ascomycota</taxon>
        <taxon>Pezizomycotina</taxon>
        <taxon>Sordariomycetes</taxon>
        <taxon>Hypocreomycetidae</taxon>
        <taxon>Hypocreales</taxon>
        <taxon>Ophiocordycipitaceae</taxon>
        <taxon>Purpureocillium</taxon>
    </lineage>
</organism>
<dbReference type="GO" id="GO:0016491">
    <property type="term" value="F:oxidoreductase activity"/>
    <property type="evidence" value="ECO:0007669"/>
    <property type="project" value="InterPro"/>
</dbReference>
<dbReference type="EMBL" id="LSBH01000007">
    <property type="protein sequence ID" value="OAQ76427.1"/>
    <property type="molecule type" value="Genomic_DNA"/>
</dbReference>
<dbReference type="InterPro" id="IPR050700">
    <property type="entry name" value="YIM1/Zinc_Alcohol_DH_Fams"/>
</dbReference>
<comment type="caution">
    <text evidence="2">The sequence shown here is derived from an EMBL/GenBank/DDBJ whole genome shotgun (WGS) entry which is preliminary data.</text>
</comment>
<dbReference type="SUPFAM" id="SSF50129">
    <property type="entry name" value="GroES-like"/>
    <property type="match status" value="1"/>
</dbReference>
<gene>
    <name evidence="2" type="ORF">VFPBJ_08787</name>
</gene>
<dbReference type="PANTHER" id="PTHR11695">
    <property type="entry name" value="ALCOHOL DEHYDROGENASE RELATED"/>
    <property type="match status" value="1"/>
</dbReference>
<proteinExistence type="predicted"/>
<dbReference type="SMART" id="SM00829">
    <property type="entry name" value="PKS_ER"/>
    <property type="match status" value="1"/>
</dbReference>
<dbReference type="CDD" id="cd05289">
    <property type="entry name" value="MDR_like_2"/>
    <property type="match status" value="1"/>
</dbReference>
<dbReference type="SUPFAM" id="SSF51735">
    <property type="entry name" value="NAD(P)-binding Rossmann-fold domains"/>
    <property type="match status" value="1"/>
</dbReference>
<name>A0A179GF07_PURLI</name>
<dbReference type="InterPro" id="IPR011032">
    <property type="entry name" value="GroES-like_sf"/>
</dbReference>
<dbReference type="PANTHER" id="PTHR11695:SF294">
    <property type="entry name" value="RETICULON-4-INTERACTING PROTEIN 1, MITOCHONDRIAL"/>
    <property type="match status" value="1"/>
</dbReference>
<evidence type="ECO:0000313" key="2">
    <source>
        <dbReference type="EMBL" id="OAQ76427.1"/>
    </source>
</evidence>
<protein>
    <submittedName>
        <fullName evidence="2">Alcohol dehydrogenase</fullName>
    </submittedName>
</protein>
<dbReference type="Pfam" id="PF13602">
    <property type="entry name" value="ADH_zinc_N_2"/>
    <property type="match status" value="1"/>
</dbReference>
<dbReference type="Pfam" id="PF08240">
    <property type="entry name" value="ADH_N"/>
    <property type="match status" value="1"/>
</dbReference>
<dbReference type="Gene3D" id="3.90.180.10">
    <property type="entry name" value="Medium-chain alcohol dehydrogenases, catalytic domain"/>
    <property type="match status" value="1"/>
</dbReference>
<reference evidence="2 3" key="1">
    <citation type="submission" date="2016-01" db="EMBL/GenBank/DDBJ databases">
        <title>Biosynthesis of antibiotic leucinostatins and their inhibition on Phytophthora in bio-control Purpureocillium lilacinum.</title>
        <authorList>
            <person name="Wang G."/>
            <person name="Liu Z."/>
            <person name="Lin R."/>
            <person name="Li E."/>
            <person name="Mao Z."/>
            <person name="Ling J."/>
            <person name="Yin W."/>
            <person name="Xie B."/>
        </authorList>
    </citation>
    <scope>NUCLEOTIDE SEQUENCE [LARGE SCALE GENOMIC DNA]</scope>
    <source>
        <strain evidence="2">PLBJ-1</strain>
    </source>
</reference>
<sequence>MEDLPQTMRSLVAPRARCTPADYLIQDMPVPSIAMPTQVLMRMHAASVGPGELQAMAGFMGRFVTTEYPFKIGAEGSGTVVAVGSEVKALHVGDEVYGLYIDKPMFRLPSPPGFVSDYAIAEERFLLRKPPTMSWEEAAGAPGSVVTALQTIRRGLQLGGLENLEGKTVFVPAGLGATGSVAIQVAKNVFGAARIITTVSTAKVPLVERYLPGMVDQVIDYQTQKIRDVVPPGSVDFMYNTTFATLDDGIPLLNPTTGILMSIASLPSKAVAREIVGADRFPWLLGAVLDLLQLQYWWKLRGTGIRYEFVSGGPQIREDLEWAGEVVARGKVKPVVTSVDFDDLPAVQKGCEATRTGKGGIGKFAMRIK</sequence>
<accession>A0A179GF07</accession>
<dbReference type="Gene3D" id="3.40.50.720">
    <property type="entry name" value="NAD(P)-binding Rossmann-like Domain"/>
    <property type="match status" value="1"/>
</dbReference>
<feature type="domain" description="Enoyl reductase (ER)" evidence="1">
    <location>
        <begin position="21"/>
        <end position="366"/>
    </location>
</feature>
<dbReference type="Proteomes" id="UP000078240">
    <property type="component" value="Unassembled WGS sequence"/>
</dbReference>
<evidence type="ECO:0000259" key="1">
    <source>
        <dbReference type="SMART" id="SM00829"/>
    </source>
</evidence>
<dbReference type="InterPro" id="IPR013154">
    <property type="entry name" value="ADH-like_N"/>
</dbReference>
<dbReference type="InterPro" id="IPR020843">
    <property type="entry name" value="ER"/>
</dbReference>
<dbReference type="AlphaFoldDB" id="A0A179GF07"/>
<dbReference type="GO" id="GO:0005739">
    <property type="term" value="C:mitochondrion"/>
    <property type="evidence" value="ECO:0007669"/>
    <property type="project" value="TreeGrafter"/>
</dbReference>